<dbReference type="Proteomes" id="UP000799764">
    <property type="component" value="Unassembled WGS sequence"/>
</dbReference>
<proteinExistence type="predicted"/>
<dbReference type="AlphaFoldDB" id="A0A9P4UC32"/>
<organism evidence="1 2">
    <name type="scientific">Karstenula rhodostoma CBS 690.94</name>
    <dbReference type="NCBI Taxonomy" id="1392251"/>
    <lineage>
        <taxon>Eukaryota</taxon>
        <taxon>Fungi</taxon>
        <taxon>Dikarya</taxon>
        <taxon>Ascomycota</taxon>
        <taxon>Pezizomycotina</taxon>
        <taxon>Dothideomycetes</taxon>
        <taxon>Pleosporomycetidae</taxon>
        <taxon>Pleosporales</taxon>
        <taxon>Massarineae</taxon>
        <taxon>Didymosphaeriaceae</taxon>
        <taxon>Karstenula</taxon>
    </lineage>
</organism>
<keyword evidence="2" id="KW-1185">Reference proteome</keyword>
<comment type="caution">
    <text evidence="1">The sequence shown here is derived from an EMBL/GenBank/DDBJ whole genome shotgun (WGS) entry which is preliminary data.</text>
</comment>
<dbReference type="OrthoDB" id="420564at2759"/>
<evidence type="ECO:0000313" key="1">
    <source>
        <dbReference type="EMBL" id="KAF2446284.1"/>
    </source>
</evidence>
<name>A0A9P4UC32_9PLEO</name>
<evidence type="ECO:0000313" key="2">
    <source>
        <dbReference type="Proteomes" id="UP000799764"/>
    </source>
</evidence>
<dbReference type="EMBL" id="MU001498">
    <property type="protein sequence ID" value="KAF2446284.1"/>
    <property type="molecule type" value="Genomic_DNA"/>
</dbReference>
<dbReference type="PANTHER" id="PTHR35179">
    <property type="entry name" value="PROTEIN CBG02620"/>
    <property type="match status" value="1"/>
</dbReference>
<gene>
    <name evidence="1" type="ORF">P171DRAFT_512095</name>
</gene>
<protein>
    <submittedName>
        <fullName evidence="1">Uncharacterized protein</fullName>
    </submittedName>
</protein>
<accession>A0A9P4UC32</accession>
<sequence length="439" mass="48304">MSQSTSAVACCCYGDRALFGSLLGLYATAWVTTKLQKILKDTYVKASQASARAGKKLKNWDKDSDRLVKSAGQFVTKIKPRDIKPCSQEGLHGALASQHYLAKSTRIQVRVGWTSMFRMFDYQFEPVFQALSVMNPDVRFHDVDVVVGRSTLLLLLQVAEGKSKKTFALDLKMVGQTLFIHAKGSGRAAAASESYGRNFKDQFTQPTGEDDADGYHRVLRYKLGPLALVVRLEADAFLAEAEAPLSESDDTTFYGSKTVDSSSQHSGIPHPHATSLILSGHYISQSLVTELKTTNTGIESMVSKAMPQLWAGQKDTVIVGDRKSGETDPNATLSKKQRKQAAGKLALAKKEGEAGGFAMFYSADVRDIRQDRFDWEDDKQPDLQKLVGLLKGLTEAVGQVKGGKMLLRKTERTGPLELYEGGDDMTDALPKEIIETFWK</sequence>
<dbReference type="PANTHER" id="PTHR35179:SF1">
    <property type="entry name" value="INTEGRAL MEMBRANE PROTEIN"/>
    <property type="match status" value="1"/>
</dbReference>
<reference evidence="1" key="1">
    <citation type="journal article" date="2020" name="Stud. Mycol.">
        <title>101 Dothideomycetes genomes: a test case for predicting lifestyles and emergence of pathogens.</title>
        <authorList>
            <person name="Haridas S."/>
            <person name="Albert R."/>
            <person name="Binder M."/>
            <person name="Bloem J."/>
            <person name="Labutti K."/>
            <person name="Salamov A."/>
            <person name="Andreopoulos B."/>
            <person name="Baker S."/>
            <person name="Barry K."/>
            <person name="Bills G."/>
            <person name="Bluhm B."/>
            <person name="Cannon C."/>
            <person name="Castanera R."/>
            <person name="Culley D."/>
            <person name="Daum C."/>
            <person name="Ezra D."/>
            <person name="Gonzalez J."/>
            <person name="Henrissat B."/>
            <person name="Kuo A."/>
            <person name="Liang C."/>
            <person name="Lipzen A."/>
            <person name="Lutzoni F."/>
            <person name="Magnuson J."/>
            <person name="Mondo S."/>
            <person name="Nolan M."/>
            <person name="Ohm R."/>
            <person name="Pangilinan J."/>
            <person name="Park H.-J."/>
            <person name="Ramirez L."/>
            <person name="Alfaro M."/>
            <person name="Sun H."/>
            <person name="Tritt A."/>
            <person name="Yoshinaga Y."/>
            <person name="Zwiers L.-H."/>
            <person name="Turgeon B."/>
            <person name="Goodwin S."/>
            <person name="Spatafora J."/>
            <person name="Crous P."/>
            <person name="Grigoriev I."/>
        </authorList>
    </citation>
    <scope>NUCLEOTIDE SEQUENCE</scope>
    <source>
        <strain evidence="1">CBS 690.94</strain>
    </source>
</reference>